<evidence type="ECO:0000313" key="4">
    <source>
        <dbReference type="Proteomes" id="UP000066624"/>
    </source>
</evidence>
<feature type="transmembrane region" description="Helical" evidence="1">
    <location>
        <begin position="21"/>
        <end position="42"/>
    </location>
</feature>
<proteinExistence type="predicted"/>
<dbReference type="PANTHER" id="PTHR43751">
    <property type="entry name" value="SULFATASE"/>
    <property type="match status" value="1"/>
</dbReference>
<dbReference type="PANTHER" id="PTHR43751:SF3">
    <property type="entry name" value="SULFATASE N-TERMINAL DOMAIN-CONTAINING PROTEIN"/>
    <property type="match status" value="1"/>
</dbReference>
<evidence type="ECO:0000256" key="1">
    <source>
        <dbReference type="SAM" id="Phobius"/>
    </source>
</evidence>
<dbReference type="Proteomes" id="UP000066624">
    <property type="component" value="Chromosome"/>
</dbReference>
<gene>
    <name evidence="3" type="ORF">WM2015_1890</name>
</gene>
<keyword evidence="1" id="KW-0812">Transmembrane</keyword>
<dbReference type="Gene3D" id="3.40.720.10">
    <property type="entry name" value="Alkaline Phosphatase, subunit A"/>
    <property type="match status" value="1"/>
</dbReference>
<dbReference type="AlphaFoldDB" id="A0A0K0XXB7"/>
<sequence length="634" mass="70875">MGWPMNGNAAIPTRRHSILPGLIIELALAFVPSLAFLSWYAWKLLLPSPPWVAHLYLIGLAFLAFLSCRLMVCTFPLPNKLRSLLNSSLFVALWSLIWVYYALVATGLNMWGRVVSLDLVQRYSGTQLIALLDTLGVSPILLLVIFGLIVVGMVLALSRIWRRWDWVHELVGRHLSRVSTAALSIMLIAIVFARLMTFSAEPELDSFEPFSLTFFSQQAVMPMQGFKADPLVTRQLNIEAEQARLEYPESQIFESRNVVLIVVDGLRADRMGVLGADRETTPFLSALRNEGKFSMAGSVYSSCAESVCGLLAINASIYPHHFSDRLITLSEVLMIMGYEVHHYLSGDHTNFYNVSRFYGPHDIAFDGHSAGRDANDDRVVLERLSSLEQWSGSPTMIKMHLMSAHNIGRRWGQTDEFAPAANYTLPGLRDFESALNYYDNGVLQTDRVIQEALQILEQKGYLKDAVVVITGDHGELLGEHGAWGHAKTLYEPVIRVPFLLLPRWGQSVSRPLIRVDFGGLVDVAPSIAHELGLRLPATWRGLPLQQGSGSRVIHLRQGHLIGRVSRLQGALWKYWLDLRSGEEAAFNLLHDPNETTNLVESLPPALRLEWRRASYSLSGLVHAQEEPQAASSVH</sequence>
<dbReference type="STRING" id="1579979.WM2015_1890"/>
<dbReference type="InterPro" id="IPR052701">
    <property type="entry name" value="GAG_Ulvan_Degrading_Sulfatases"/>
</dbReference>
<feature type="transmembrane region" description="Helical" evidence="1">
    <location>
        <begin position="54"/>
        <end position="77"/>
    </location>
</feature>
<evidence type="ECO:0000259" key="2">
    <source>
        <dbReference type="Pfam" id="PF00884"/>
    </source>
</evidence>
<feature type="transmembrane region" description="Helical" evidence="1">
    <location>
        <begin position="89"/>
        <end position="108"/>
    </location>
</feature>
<feature type="transmembrane region" description="Helical" evidence="1">
    <location>
        <begin position="178"/>
        <end position="196"/>
    </location>
</feature>
<feature type="domain" description="Sulfatase N-terminal" evidence="2">
    <location>
        <begin position="256"/>
        <end position="528"/>
    </location>
</feature>
<keyword evidence="1" id="KW-0472">Membrane</keyword>
<dbReference type="Pfam" id="PF00884">
    <property type="entry name" value="Sulfatase"/>
    <property type="match status" value="1"/>
</dbReference>
<dbReference type="OrthoDB" id="9786870at2"/>
<reference evidence="3 4" key="1">
    <citation type="submission" date="2015-07" db="EMBL/GenBank/DDBJ databases">
        <authorList>
            <person name="Noorani M."/>
        </authorList>
    </citation>
    <scope>NUCLEOTIDE SEQUENCE [LARGE SCALE GENOMIC DNA]</scope>
    <source>
        <strain evidence="3 4">KCTC 42284</strain>
    </source>
</reference>
<dbReference type="InterPro" id="IPR017850">
    <property type="entry name" value="Alkaline_phosphatase_core_sf"/>
</dbReference>
<feature type="transmembrane region" description="Helical" evidence="1">
    <location>
        <begin position="128"/>
        <end position="157"/>
    </location>
</feature>
<dbReference type="InterPro" id="IPR000917">
    <property type="entry name" value="Sulfatase_N"/>
</dbReference>
<evidence type="ECO:0000313" key="3">
    <source>
        <dbReference type="EMBL" id="AKS42256.1"/>
    </source>
</evidence>
<dbReference type="SUPFAM" id="SSF53649">
    <property type="entry name" value="Alkaline phosphatase-like"/>
    <property type="match status" value="1"/>
</dbReference>
<name>A0A0K0XXB7_9GAMM</name>
<accession>A0A0K0XXB7</accession>
<protein>
    <recommendedName>
        <fullName evidence="2">Sulfatase N-terminal domain-containing protein</fullName>
    </recommendedName>
</protein>
<dbReference type="KEGG" id="wma:WM2015_1890"/>
<keyword evidence="1" id="KW-1133">Transmembrane helix</keyword>
<organism evidence="3 4">
    <name type="scientific">Wenzhouxiangella marina</name>
    <dbReference type="NCBI Taxonomy" id="1579979"/>
    <lineage>
        <taxon>Bacteria</taxon>
        <taxon>Pseudomonadati</taxon>
        <taxon>Pseudomonadota</taxon>
        <taxon>Gammaproteobacteria</taxon>
        <taxon>Chromatiales</taxon>
        <taxon>Wenzhouxiangellaceae</taxon>
        <taxon>Wenzhouxiangella</taxon>
    </lineage>
</organism>
<keyword evidence="4" id="KW-1185">Reference proteome</keyword>
<dbReference type="EMBL" id="CP012154">
    <property type="protein sequence ID" value="AKS42256.1"/>
    <property type="molecule type" value="Genomic_DNA"/>
</dbReference>